<name>A0A5M9P6H7_9VIBR</name>
<keyword evidence="11" id="KW-1185">Reference proteome</keyword>
<dbReference type="GO" id="GO:0009927">
    <property type="term" value="F:histidine phosphotransfer kinase activity"/>
    <property type="evidence" value="ECO:0007669"/>
    <property type="project" value="TreeGrafter"/>
</dbReference>
<gene>
    <name evidence="10" type="ORF">F4W18_03585</name>
</gene>
<dbReference type="InterPro" id="IPR003661">
    <property type="entry name" value="HisK_dim/P_dom"/>
</dbReference>
<feature type="domain" description="Response regulatory" evidence="9">
    <location>
        <begin position="956"/>
        <end position="1074"/>
    </location>
</feature>
<evidence type="ECO:0000313" key="10">
    <source>
        <dbReference type="EMBL" id="KAA8681650.1"/>
    </source>
</evidence>
<dbReference type="Gene3D" id="3.40.50.2300">
    <property type="match status" value="1"/>
</dbReference>
<dbReference type="Gene3D" id="3.30.565.10">
    <property type="entry name" value="Histidine kinase-like ATPase, C-terminal domain"/>
    <property type="match status" value="1"/>
</dbReference>
<dbReference type="PROSITE" id="PS50109">
    <property type="entry name" value="HIS_KIN"/>
    <property type="match status" value="1"/>
</dbReference>
<dbReference type="SUPFAM" id="SSF52172">
    <property type="entry name" value="CheY-like"/>
    <property type="match status" value="1"/>
</dbReference>
<evidence type="ECO:0000313" key="11">
    <source>
        <dbReference type="Proteomes" id="UP000322521"/>
    </source>
</evidence>
<feature type="domain" description="Histidine kinase" evidence="8">
    <location>
        <begin position="664"/>
        <end position="880"/>
    </location>
</feature>
<evidence type="ECO:0000256" key="1">
    <source>
        <dbReference type="ARBA" id="ARBA00000085"/>
    </source>
</evidence>
<dbReference type="SMART" id="SM00387">
    <property type="entry name" value="HATPase_c"/>
    <property type="match status" value="1"/>
</dbReference>
<dbReference type="EC" id="2.7.13.3" evidence="2"/>
<dbReference type="PANTHER" id="PTHR43047:SF72">
    <property type="entry name" value="OSMOSENSING HISTIDINE PROTEIN KINASE SLN1"/>
    <property type="match status" value="1"/>
</dbReference>
<dbReference type="InterPro" id="IPR003594">
    <property type="entry name" value="HATPase_dom"/>
</dbReference>
<dbReference type="InterPro" id="IPR036641">
    <property type="entry name" value="HPT_dom_sf"/>
</dbReference>
<dbReference type="GO" id="GO:0016787">
    <property type="term" value="F:hydrolase activity"/>
    <property type="evidence" value="ECO:0007669"/>
    <property type="project" value="UniProtKB-KW"/>
</dbReference>
<evidence type="ECO:0000259" key="9">
    <source>
        <dbReference type="PROSITE" id="PS50110"/>
    </source>
</evidence>
<organism evidence="10 11">
    <name type="scientific">Vibrio gigantis</name>
    <dbReference type="NCBI Taxonomy" id="296199"/>
    <lineage>
        <taxon>Bacteria</taxon>
        <taxon>Pseudomonadati</taxon>
        <taxon>Pseudomonadota</taxon>
        <taxon>Gammaproteobacteria</taxon>
        <taxon>Vibrionales</taxon>
        <taxon>Vibrionaceae</taxon>
        <taxon>Vibrio</taxon>
    </lineage>
</organism>
<keyword evidence="3 7" id="KW-0597">Phosphoprotein</keyword>
<dbReference type="PRINTS" id="PR00344">
    <property type="entry name" value="BCTRLSENSOR"/>
</dbReference>
<dbReference type="AlphaFoldDB" id="A0A5M9P6H7"/>
<reference evidence="10 11" key="1">
    <citation type="submission" date="2019-09" db="EMBL/GenBank/DDBJ databases">
        <title>Draft genome sequence of various Type strains from the CCUG.</title>
        <authorList>
            <person name="Pineiro-Iglesias B."/>
            <person name="Tunovic T."/>
            <person name="Unosson C."/>
            <person name="Inganas E."/>
            <person name="Ohlen M."/>
            <person name="Cardew S."/>
            <person name="Jensie-Markopoulos S."/>
            <person name="Salva-Serra F."/>
            <person name="Jaen-Luchoro D."/>
            <person name="Karlsson R."/>
            <person name="Svensson-Stadler L."/>
            <person name="Chun J."/>
            <person name="Moore E."/>
        </authorList>
    </citation>
    <scope>NUCLEOTIDE SEQUENCE [LARGE SCALE GENOMIC DNA]</scope>
    <source>
        <strain evidence="10 11">CCUG 56969T</strain>
    </source>
</reference>
<dbReference type="CDD" id="cd16922">
    <property type="entry name" value="HATPase_EvgS-ArcB-TorS-like"/>
    <property type="match status" value="1"/>
</dbReference>
<dbReference type="PROSITE" id="PS50110">
    <property type="entry name" value="RESPONSE_REGULATORY"/>
    <property type="match status" value="1"/>
</dbReference>
<keyword evidence="4" id="KW-0808">Transferase</keyword>
<dbReference type="SMART" id="SM00448">
    <property type="entry name" value="REC"/>
    <property type="match status" value="1"/>
</dbReference>
<feature type="modified residue" description="4-aspartylphosphate" evidence="7">
    <location>
        <position position="1007"/>
    </location>
</feature>
<protein>
    <recommendedName>
        <fullName evidence="2">histidine kinase</fullName>
        <ecNumber evidence="2">2.7.13.3</ecNumber>
    </recommendedName>
</protein>
<accession>A0A5M9P6H7</accession>
<dbReference type="GO" id="GO:0005886">
    <property type="term" value="C:plasma membrane"/>
    <property type="evidence" value="ECO:0007669"/>
    <property type="project" value="UniProtKB-ARBA"/>
</dbReference>
<dbReference type="CDD" id="cd00082">
    <property type="entry name" value="HisKA"/>
    <property type="match status" value="1"/>
</dbReference>
<evidence type="ECO:0000259" key="8">
    <source>
        <dbReference type="PROSITE" id="PS50109"/>
    </source>
</evidence>
<comment type="caution">
    <text evidence="10">The sequence shown here is derived from an EMBL/GenBank/DDBJ whole genome shotgun (WGS) entry which is preliminary data.</text>
</comment>
<dbReference type="Pfam" id="PF02518">
    <property type="entry name" value="HATPase_c"/>
    <property type="match status" value="1"/>
</dbReference>
<keyword evidence="5" id="KW-0418">Kinase</keyword>
<dbReference type="RefSeq" id="WP_086714324.1">
    <property type="nucleotide sequence ID" value="NZ_AP025493.1"/>
</dbReference>
<dbReference type="SUPFAM" id="SSF47384">
    <property type="entry name" value="Homodimeric domain of signal transducing histidine kinase"/>
    <property type="match status" value="1"/>
</dbReference>
<dbReference type="Gene3D" id="1.10.287.130">
    <property type="match status" value="1"/>
</dbReference>
<dbReference type="InterPro" id="IPR005467">
    <property type="entry name" value="His_kinase_dom"/>
</dbReference>
<dbReference type="Gene3D" id="3.40.190.10">
    <property type="entry name" value="Periplasmic binding protein-like II"/>
    <property type="match status" value="4"/>
</dbReference>
<evidence type="ECO:0000256" key="4">
    <source>
        <dbReference type="ARBA" id="ARBA00022679"/>
    </source>
</evidence>
<dbReference type="SUPFAM" id="SSF53850">
    <property type="entry name" value="Periplasmic binding protein-like II"/>
    <property type="match status" value="2"/>
</dbReference>
<dbReference type="InterPro" id="IPR001789">
    <property type="entry name" value="Sig_transdc_resp-reg_receiver"/>
</dbReference>
<dbReference type="PANTHER" id="PTHR43047">
    <property type="entry name" value="TWO-COMPONENT HISTIDINE PROTEIN KINASE"/>
    <property type="match status" value="1"/>
</dbReference>
<dbReference type="Gene3D" id="1.20.120.160">
    <property type="entry name" value="HPT domain"/>
    <property type="match status" value="1"/>
</dbReference>
<evidence type="ECO:0000256" key="5">
    <source>
        <dbReference type="ARBA" id="ARBA00022777"/>
    </source>
</evidence>
<dbReference type="GO" id="GO:0000155">
    <property type="term" value="F:phosphorelay sensor kinase activity"/>
    <property type="evidence" value="ECO:0007669"/>
    <property type="project" value="InterPro"/>
</dbReference>
<dbReference type="SMART" id="SM00062">
    <property type="entry name" value="PBPb"/>
    <property type="match status" value="2"/>
</dbReference>
<evidence type="ECO:0000256" key="6">
    <source>
        <dbReference type="ARBA" id="ARBA00022801"/>
    </source>
</evidence>
<comment type="catalytic activity">
    <reaction evidence="1">
        <text>ATP + protein L-histidine = ADP + protein N-phospho-L-histidine.</text>
        <dbReference type="EC" id="2.7.13.3"/>
    </reaction>
</comment>
<evidence type="ECO:0000256" key="7">
    <source>
        <dbReference type="PROSITE-ProRule" id="PRU00169"/>
    </source>
</evidence>
<evidence type="ECO:0000256" key="3">
    <source>
        <dbReference type="ARBA" id="ARBA00022553"/>
    </source>
</evidence>
<dbReference type="InterPro" id="IPR011006">
    <property type="entry name" value="CheY-like_superfamily"/>
</dbReference>
<evidence type="ECO:0000256" key="2">
    <source>
        <dbReference type="ARBA" id="ARBA00012438"/>
    </source>
</evidence>
<dbReference type="InterPro" id="IPR004358">
    <property type="entry name" value="Sig_transdc_His_kin-like_C"/>
</dbReference>
<keyword evidence="6" id="KW-0378">Hydrolase</keyword>
<proteinExistence type="predicted"/>
<sequence length="1186" mass="135274">MKNLNNFFIFLFLSLLSLQVKAIESLRLTEQEKQYLKSKSHLVVASFDMYYPPYSQFEGGVIKGIHQDITNQISDILNIPIETKIFPHISGVIDDISSGDSDISIGYSDSRYRSQNIIFSKIIYKEVMAYWVDVPENIEEKPGDMTWTCVQGSSYCDYLQERYDTIVPALDFLASIELVREGIVDGIASNYASLINYSFNTYETGQIKLFDDNYIEENRIIISNKEPVLESVINKAITYINNNGGINSNNKYFHATQANIRQISEHSGSNTLRYTITRDIFPALFIDKETKKPSGYVIDILRQISLRTSLNFQYVESHGEEALDLFKENKIDLIAYANLDDPKLFDDSIIQSKPYTNAQFLVLTGKNDSPHVGVLSRAEAFNTYIDSKFGDEFSLTFYTQPNELFKELIDGDIGRAFLNKDVIGYDFLARYSGKIALAETENFYSVPVGMVLRGQHIAAMDLINRMLYPMTNLHIEQFKNRYNLGVINYGYNKRTLMIISGTSLLIILGLFLFHVLRRNRLQKSLQAQYNEKKKASEEALWFATLLDDLPVLVSVVDDRYNQVFTNKAYRKYFHNCTKCRNEHNLCALADPLLNNDEFDETYCVNNESYFKRYLHHVENPRTGKKFQILVLDDTTKAHNHKKELVKANKIANRAIDTRARFLAVITHELRTPINGIVGLLELLERKNNNKEQNMFIDSIRKSAYILNNHVSDILDFSKMEAGESNIVIEQTNILVGIDTILKSHQSHAFGKGIDFKVYWEPTPLILVSTDMDKIQQVISNLLSNAIKFTEYGAVTITISIKQSDLHFQVQDTGIGMTSEQVDTIFEPFVQADNSTSRRFGGTGLGMTIVDTIIKQFKGSIDITSEINFGTSITVSIPLHDVGSKPDVPLIQFDSTSSLINSWLAEWGIYNEGSQPFNAPLLDETYEKFPSEIYTYLLSFAQSTLDVEPNLVQFSAHILVAEDNKINQLMIKQQLEEIGIDCSIASDGQEAIALFEQDPTKYDLMITDNHMPFMDGFELTQQVRNSQKNADISIIGCTADDPKTTHAECLNVGMSDVLYKPYELKDLIDVLRHHLPLNQEEQKPTTINESGSEHFEWINHIKKSNQKELLQVIRESFSSDIEDLSNNPSHYKKIAHKVKGAAQLLKIQHIVELTEEMESFEYHNPIYNERLCNELIKIIKIADEAIP</sequence>
<dbReference type="SUPFAM" id="SSF55874">
    <property type="entry name" value="ATPase domain of HSP90 chaperone/DNA topoisomerase II/histidine kinase"/>
    <property type="match status" value="1"/>
</dbReference>
<dbReference type="InterPro" id="IPR036890">
    <property type="entry name" value="HATPase_C_sf"/>
</dbReference>
<dbReference type="OrthoDB" id="9810730at2"/>
<dbReference type="InterPro" id="IPR036097">
    <property type="entry name" value="HisK_dim/P_sf"/>
</dbReference>
<dbReference type="SUPFAM" id="SSF47226">
    <property type="entry name" value="Histidine-containing phosphotransfer domain, HPT domain"/>
    <property type="match status" value="1"/>
</dbReference>
<dbReference type="CDD" id="cd17546">
    <property type="entry name" value="REC_hyHK_CKI1_RcsC-like"/>
    <property type="match status" value="1"/>
</dbReference>
<dbReference type="Proteomes" id="UP000322521">
    <property type="component" value="Unassembled WGS sequence"/>
</dbReference>
<dbReference type="Pfam" id="PF00072">
    <property type="entry name" value="Response_reg"/>
    <property type="match status" value="1"/>
</dbReference>
<dbReference type="Pfam" id="PF00512">
    <property type="entry name" value="HisKA"/>
    <property type="match status" value="1"/>
</dbReference>
<dbReference type="FunFam" id="3.30.565.10:FF:000006">
    <property type="entry name" value="Sensor histidine kinase WalK"/>
    <property type="match status" value="1"/>
</dbReference>
<dbReference type="EMBL" id="VXJS01000001">
    <property type="protein sequence ID" value="KAA8681650.1"/>
    <property type="molecule type" value="Genomic_DNA"/>
</dbReference>
<dbReference type="Pfam" id="PF00497">
    <property type="entry name" value="SBP_bac_3"/>
    <property type="match status" value="2"/>
</dbReference>
<dbReference type="InterPro" id="IPR001638">
    <property type="entry name" value="Solute-binding_3/MltF_N"/>
</dbReference>
<dbReference type="SMART" id="SM00388">
    <property type="entry name" value="HisKA"/>
    <property type="match status" value="1"/>
</dbReference>